<comment type="caution">
    <text evidence="2">The sequence shown here is derived from an EMBL/GenBank/DDBJ whole genome shotgun (WGS) entry which is preliminary data.</text>
</comment>
<evidence type="ECO:0000256" key="1">
    <source>
        <dbReference type="SAM" id="MobiDB-lite"/>
    </source>
</evidence>
<keyword evidence="3" id="KW-1185">Reference proteome</keyword>
<dbReference type="Proteomes" id="UP001160148">
    <property type="component" value="Unassembled WGS sequence"/>
</dbReference>
<dbReference type="EMBL" id="CARXXK010000001">
    <property type="protein sequence ID" value="CAI6344249.1"/>
    <property type="molecule type" value="Genomic_DNA"/>
</dbReference>
<feature type="region of interest" description="Disordered" evidence="1">
    <location>
        <begin position="105"/>
        <end position="134"/>
    </location>
</feature>
<protein>
    <submittedName>
        <fullName evidence="2">Uncharacterized protein</fullName>
    </submittedName>
</protein>
<dbReference type="InterPro" id="IPR028039">
    <property type="entry name" value="CCDC32"/>
</dbReference>
<evidence type="ECO:0000313" key="3">
    <source>
        <dbReference type="Proteomes" id="UP001160148"/>
    </source>
</evidence>
<dbReference type="Pfam" id="PF14989">
    <property type="entry name" value="CCDC32"/>
    <property type="match status" value="1"/>
</dbReference>
<evidence type="ECO:0000313" key="2">
    <source>
        <dbReference type="EMBL" id="CAI6344249.1"/>
    </source>
</evidence>
<name>A0AAV0VJ32_9HEMI</name>
<dbReference type="PANTHER" id="PTHR31800">
    <property type="entry name" value="COILED-COIL DOMAIN-CONTAINING PROTEIN 32"/>
    <property type="match status" value="1"/>
</dbReference>
<reference evidence="2 3" key="1">
    <citation type="submission" date="2023-01" db="EMBL/GenBank/DDBJ databases">
        <authorList>
            <person name="Whitehead M."/>
        </authorList>
    </citation>
    <scope>NUCLEOTIDE SEQUENCE [LARGE SCALE GENOMIC DNA]</scope>
</reference>
<dbReference type="PANTHER" id="PTHR31800:SF1">
    <property type="entry name" value="COILED-COIL DOMAIN-CONTAINING PROTEIN 32"/>
    <property type="match status" value="1"/>
</dbReference>
<dbReference type="AlphaFoldDB" id="A0AAV0VJ32"/>
<accession>A0AAV0VJ32</accession>
<sequence>MSSCCTSNELQTLDPWPQLTTDAVDFQFENNFATDQQSFQPLPDKEEYLQRLEHKLKRLKNGSQSDSTKRRQIVDQLCEARKSCLEYLVDSDNIVFENEQTVTQPSGLSTWINPEQPLSTTETQRLIEQDTQDE</sequence>
<organism evidence="2 3">
    <name type="scientific">Macrosiphum euphorbiae</name>
    <name type="common">potato aphid</name>
    <dbReference type="NCBI Taxonomy" id="13131"/>
    <lineage>
        <taxon>Eukaryota</taxon>
        <taxon>Metazoa</taxon>
        <taxon>Ecdysozoa</taxon>
        <taxon>Arthropoda</taxon>
        <taxon>Hexapoda</taxon>
        <taxon>Insecta</taxon>
        <taxon>Pterygota</taxon>
        <taxon>Neoptera</taxon>
        <taxon>Paraneoptera</taxon>
        <taxon>Hemiptera</taxon>
        <taxon>Sternorrhyncha</taxon>
        <taxon>Aphidomorpha</taxon>
        <taxon>Aphidoidea</taxon>
        <taxon>Aphididae</taxon>
        <taxon>Macrosiphini</taxon>
        <taxon>Macrosiphum</taxon>
    </lineage>
</organism>
<dbReference type="GO" id="GO:0044782">
    <property type="term" value="P:cilium organization"/>
    <property type="evidence" value="ECO:0007669"/>
    <property type="project" value="TreeGrafter"/>
</dbReference>
<proteinExistence type="predicted"/>
<gene>
    <name evidence="2" type="ORF">MEUPH1_LOCUS1409</name>
</gene>
<feature type="compositionally biased region" description="Polar residues" evidence="1">
    <location>
        <begin position="105"/>
        <end position="126"/>
    </location>
</feature>